<accession>A0A4R6DBY0</accession>
<protein>
    <submittedName>
        <fullName evidence="2">Carbohydrate ABC transporter substrate-binding protein (CUT1 family)</fullName>
    </submittedName>
</protein>
<dbReference type="STRING" id="2035.RU06_14215"/>
<dbReference type="AlphaFoldDB" id="A0A4R6DBY0"/>
<feature type="chain" id="PRO_5020330281" evidence="1">
    <location>
        <begin position="24"/>
        <end position="444"/>
    </location>
</feature>
<dbReference type="Gene3D" id="3.40.190.10">
    <property type="entry name" value="Periplasmic binding protein-like II"/>
    <property type="match status" value="1"/>
</dbReference>
<keyword evidence="1" id="KW-0732">Signal</keyword>
<sequence length="444" mass="47113">MNTRLRRGLSALAIGVTAAIALAACASGGSSSGGSSDDIDKALKDGGTLTYWSWTPSAKDQVAAFEKAYPKVKVKLVNAGTGADQYTKLQNTIKAGSGAPDVAQVEYYALPQFALSDSLLDLSSYGFGDLKDKFATSTWNSVDMNGKIYGLPQDSGPMALFYNKTVFDKHDIAVPKTWDEYVAAAKKLHDADPNAYITADSGDAGFTTSMIAQAGGTPFTTKGDKVTINLQDAGTKKWTSTWNELVEQGLLSKTVGWSDDWYKQLGNGQIATLITGAWMPGNLEASVADASGDWRVAPMPTYDGSAAQTANNGGSAEAVLKQSKNPALAAGFLKWLNSSKESTGVFMKSGGFPSTTADLDSSAFLDEKPEYFGGQQINKVLVDASKSSDNDFTYLPYQVYANSVYADTVGQSYENGTSLEGGLEAWQKALAKYGKDQGFTVSTK</sequence>
<name>A0A4R6DBY0_9MICO</name>
<gene>
    <name evidence="2" type="ORF">EDF64_1159</name>
</gene>
<dbReference type="InterPro" id="IPR050490">
    <property type="entry name" value="Bact_solute-bd_prot1"/>
</dbReference>
<organism evidence="2 3">
    <name type="scientific">Curtobacterium flaccumfaciens</name>
    <dbReference type="NCBI Taxonomy" id="2035"/>
    <lineage>
        <taxon>Bacteria</taxon>
        <taxon>Bacillati</taxon>
        <taxon>Actinomycetota</taxon>
        <taxon>Actinomycetes</taxon>
        <taxon>Micrococcales</taxon>
        <taxon>Microbacteriaceae</taxon>
        <taxon>Curtobacterium</taxon>
    </lineage>
</organism>
<dbReference type="Proteomes" id="UP000295764">
    <property type="component" value="Unassembled WGS sequence"/>
</dbReference>
<dbReference type="PANTHER" id="PTHR43649:SF14">
    <property type="entry name" value="BLR3389 PROTEIN"/>
    <property type="match status" value="1"/>
</dbReference>
<evidence type="ECO:0000313" key="2">
    <source>
        <dbReference type="EMBL" id="TDN41820.1"/>
    </source>
</evidence>
<dbReference type="RefSeq" id="WP_208108935.1">
    <property type="nucleotide sequence ID" value="NZ_SNVW01000015.1"/>
</dbReference>
<evidence type="ECO:0000313" key="3">
    <source>
        <dbReference type="Proteomes" id="UP000295764"/>
    </source>
</evidence>
<evidence type="ECO:0000256" key="1">
    <source>
        <dbReference type="SAM" id="SignalP"/>
    </source>
</evidence>
<dbReference type="CDD" id="cd13585">
    <property type="entry name" value="PBP2_TMBP_like"/>
    <property type="match status" value="1"/>
</dbReference>
<feature type="signal peptide" evidence="1">
    <location>
        <begin position="1"/>
        <end position="23"/>
    </location>
</feature>
<comment type="caution">
    <text evidence="2">The sequence shown here is derived from an EMBL/GenBank/DDBJ whole genome shotgun (WGS) entry which is preliminary data.</text>
</comment>
<reference evidence="2 3" key="1">
    <citation type="submission" date="2019-03" db="EMBL/GenBank/DDBJ databases">
        <title>Genomic analyses of the natural microbiome of Caenorhabditis elegans.</title>
        <authorList>
            <person name="Samuel B."/>
        </authorList>
    </citation>
    <scope>NUCLEOTIDE SEQUENCE [LARGE SCALE GENOMIC DNA]</scope>
    <source>
        <strain evidence="2 3">JUb65</strain>
    </source>
</reference>
<dbReference type="PROSITE" id="PS51257">
    <property type="entry name" value="PROKAR_LIPOPROTEIN"/>
    <property type="match status" value="1"/>
</dbReference>
<proteinExistence type="predicted"/>
<dbReference type="SUPFAM" id="SSF53850">
    <property type="entry name" value="Periplasmic binding protein-like II"/>
    <property type="match status" value="1"/>
</dbReference>
<dbReference type="InterPro" id="IPR006059">
    <property type="entry name" value="SBP"/>
</dbReference>
<dbReference type="EMBL" id="SNVW01000015">
    <property type="protein sequence ID" value="TDN41820.1"/>
    <property type="molecule type" value="Genomic_DNA"/>
</dbReference>
<dbReference type="PANTHER" id="PTHR43649">
    <property type="entry name" value="ARABINOSE-BINDING PROTEIN-RELATED"/>
    <property type="match status" value="1"/>
</dbReference>
<dbReference type="Pfam" id="PF01547">
    <property type="entry name" value="SBP_bac_1"/>
    <property type="match status" value="1"/>
</dbReference>